<organism evidence="3 4">
    <name type="scientific">Discina gigas</name>
    <dbReference type="NCBI Taxonomy" id="1032678"/>
    <lineage>
        <taxon>Eukaryota</taxon>
        <taxon>Fungi</taxon>
        <taxon>Dikarya</taxon>
        <taxon>Ascomycota</taxon>
        <taxon>Pezizomycotina</taxon>
        <taxon>Pezizomycetes</taxon>
        <taxon>Pezizales</taxon>
        <taxon>Discinaceae</taxon>
        <taxon>Discina</taxon>
    </lineage>
</organism>
<keyword evidence="4" id="KW-1185">Reference proteome</keyword>
<feature type="coiled-coil region" evidence="1">
    <location>
        <begin position="453"/>
        <end position="482"/>
    </location>
</feature>
<reference evidence="3 4" key="1">
    <citation type="submission" date="2024-02" db="EMBL/GenBank/DDBJ databases">
        <title>Discinaceae phylogenomics.</title>
        <authorList>
            <person name="Dirks A.C."/>
            <person name="James T.Y."/>
        </authorList>
    </citation>
    <scope>NUCLEOTIDE SEQUENCE [LARGE SCALE GENOMIC DNA]</scope>
    <source>
        <strain evidence="3 4">ACD0624</strain>
    </source>
</reference>
<feature type="region of interest" description="Disordered" evidence="2">
    <location>
        <begin position="567"/>
        <end position="690"/>
    </location>
</feature>
<feature type="compositionally biased region" description="Polar residues" evidence="2">
    <location>
        <begin position="611"/>
        <end position="621"/>
    </location>
</feature>
<feature type="compositionally biased region" description="Polar residues" evidence="2">
    <location>
        <begin position="667"/>
        <end position="680"/>
    </location>
</feature>
<gene>
    <name evidence="3" type="ORF">Q9L58_006505</name>
</gene>
<name>A0ABR3GFC6_9PEZI</name>
<comment type="caution">
    <text evidence="3">The sequence shown here is derived from an EMBL/GenBank/DDBJ whole genome shotgun (WGS) entry which is preliminary data.</text>
</comment>
<dbReference type="Proteomes" id="UP001447188">
    <property type="component" value="Unassembled WGS sequence"/>
</dbReference>
<feature type="compositionally biased region" description="Polar residues" evidence="2">
    <location>
        <begin position="628"/>
        <end position="640"/>
    </location>
</feature>
<sequence length="690" mass="76459">MESLLEDDEMPLIIASPKVADAPSRQRCISFGPPVTPEVIITDPSNLLSVQRCITEFVSSSKLSPTIHPNLVVSPITVNCFRALNREFNKKEFLSSKEVDSFRYEYCPKDRALTIFLRPSPPHDTMPCMASDILELMHQASFLSDREHSAVVVNIGSPVEMPANLFYGMHKSTVLTPDAGFSLSEELFVPGLTCHPRVVFEVGFSQSYKSLQEGAYEWLLRGQGLVKLVVVIKLEEEPIEVPEKAHRGCMADEPNNKYRHEQGLGDSNSLAVHDGQQDADWATMGNMLGSISTLVSESYDSFVDSFDVDWEAYIVYPDGDGSWMKNDDQQLDTEQVPTPTRSLYDTSPVNAAPNTAPTVPQTEWHHAELAARDPALAPFVGRITGFIELYRYDGMTGLVYQDGVRYDILPIGSAQHNDPVPHFHISDVIPSFYIEGDTGRSFEFPIDIYRAHIEDAVNELGMKRRERQEEESEKRRRDYEEKCIKAAAKKAAMMKKAMKTTAMKKTMPTPGSTTAMMKKAMMKKAMKTTAMKKTMPTPGSTTAMMKKAMMKKAMKTTAMKTTAMEKTMPTPDSTTAMRNTMPTPGSTTAMMKKAMKTTAMKKTTPTSSSTERPNTRSSSLSIVDPTPGRTQRPNTRSSGLSIVDPTPGRTRRPSARSNGVSRVDPTPGSTRLRSARSSGVSRVDARNTLA</sequence>
<evidence type="ECO:0000313" key="3">
    <source>
        <dbReference type="EMBL" id="KAL0634546.1"/>
    </source>
</evidence>
<evidence type="ECO:0000256" key="2">
    <source>
        <dbReference type="SAM" id="MobiDB-lite"/>
    </source>
</evidence>
<feature type="compositionally biased region" description="Low complexity" evidence="2">
    <location>
        <begin position="586"/>
        <end position="610"/>
    </location>
</feature>
<proteinExistence type="predicted"/>
<evidence type="ECO:0000313" key="4">
    <source>
        <dbReference type="Proteomes" id="UP001447188"/>
    </source>
</evidence>
<accession>A0ABR3GFC6</accession>
<dbReference type="EMBL" id="JBBBZM010000091">
    <property type="protein sequence ID" value="KAL0634546.1"/>
    <property type="molecule type" value="Genomic_DNA"/>
</dbReference>
<protein>
    <submittedName>
        <fullName evidence="3">Uncharacterized protein</fullName>
    </submittedName>
</protein>
<feature type="compositionally biased region" description="Polar residues" evidence="2">
    <location>
        <begin position="570"/>
        <end position="585"/>
    </location>
</feature>
<evidence type="ECO:0000256" key="1">
    <source>
        <dbReference type="SAM" id="Coils"/>
    </source>
</evidence>
<keyword evidence="1" id="KW-0175">Coiled coil</keyword>